<reference evidence="6 7" key="1">
    <citation type="submission" date="2024-04" db="EMBL/GenBank/DDBJ databases">
        <title>Phyllosticta paracitricarpa is synonymous to the EU quarantine fungus P. citricarpa based on phylogenomic analyses.</title>
        <authorList>
            <consortium name="Lawrence Berkeley National Laboratory"/>
            <person name="Van Ingen-Buijs V.A."/>
            <person name="Van Westerhoven A.C."/>
            <person name="Haridas S."/>
            <person name="Skiadas P."/>
            <person name="Martin F."/>
            <person name="Groenewald J.Z."/>
            <person name="Crous P.W."/>
            <person name="Seidl M.F."/>
        </authorList>
    </citation>
    <scope>NUCLEOTIDE SEQUENCE [LARGE SCALE GENOMIC DNA]</scope>
    <source>
        <strain evidence="6 7">CBS 123374</strain>
    </source>
</reference>
<dbReference type="Gene3D" id="1.10.150.20">
    <property type="entry name" value="5' to 3' exonuclease, C-terminal subdomain"/>
    <property type="match status" value="1"/>
</dbReference>
<feature type="non-terminal residue" evidence="6">
    <location>
        <position position="495"/>
    </location>
</feature>
<dbReference type="EMBL" id="JBBWRZ010000013">
    <property type="protein sequence ID" value="KAK8223921.1"/>
    <property type="molecule type" value="Genomic_DNA"/>
</dbReference>
<dbReference type="PRINTS" id="PR00853">
    <property type="entry name" value="XPGRADSUPER"/>
</dbReference>
<dbReference type="Pfam" id="PF00752">
    <property type="entry name" value="XPG_N"/>
    <property type="match status" value="1"/>
</dbReference>
<dbReference type="InterPro" id="IPR036279">
    <property type="entry name" value="5-3_exonuclease_C_sf"/>
</dbReference>
<feature type="compositionally biased region" description="Acidic residues" evidence="3">
    <location>
        <begin position="399"/>
        <end position="423"/>
    </location>
</feature>
<feature type="domain" description="XPG N-terminal" evidence="5">
    <location>
        <begin position="1"/>
        <end position="109"/>
    </location>
</feature>
<gene>
    <name evidence="6" type="ORF">HDK90DRAFT_421985</name>
</gene>
<organism evidence="6 7">
    <name type="scientific">Phyllosticta capitalensis</name>
    <dbReference type="NCBI Taxonomy" id="121624"/>
    <lineage>
        <taxon>Eukaryota</taxon>
        <taxon>Fungi</taxon>
        <taxon>Dikarya</taxon>
        <taxon>Ascomycota</taxon>
        <taxon>Pezizomycotina</taxon>
        <taxon>Dothideomycetes</taxon>
        <taxon>Dothideomycetes incertae sedis</taxon>
        <taxon>Botryosphaeriales</taxon>
        <taxon>Phyllostictaceae</taxon>
        <taxon>Phyllosticta</taxon>
    </lineage>
</organism>
<evidence type="ECO:0000256" key="1">
    <source>
        <dbReference type="ARBA" id="ARBA00022722"/>
    </source>
</evidence>
<dbReference type="SMART" id="SM00485">
    <property type="entry name" value="XPGN"/>
    <property type="match status" value="1"/>
</dbReference>
<feature type="compositionally biased region" description="Basic and acidic residues" evidence="3">
    <location>
        <begin position="459"/>
        <end position="482"/>
    </location>
</feature>
<dbReference type="CDD" id="cd09906">
    <property type="entry name" value="H3TH_YEN1"/>
    <property type="match status" value="1"/>
</dbReference>
<evidence type="ECO:0000313" key="7">
    <source>
        <dbReference type="Proteomes" id="UP001492380"/>
    </source>
</evidence>
<dbReference type="Proteomes" id="UP001492380">
    <property type="component" value="Unassembled WGS sequence"/>
</dbReference>
<evidence type="ECO:0000256" key="3">
    <source>
        <dbReference type="SAM" id="MobiDB-lite"/>
    </source>
</evidence>
<dbReference type="InterPro" id="IPR006084">
    <property type="entry name" value="XPG/Rad2"/>
</dbReference>
<keyword evidence="7" id="KW-1185">Reference proteome</keyword>
<dbReference type="Pfam" id="PF00867">
    <property type="entry name" value="XPG_I"/>
    <property type="match status" value="1"/>
</dbReference>
<dbReference type="Gene3D" id="3.40.50.1010">
    <property type="entry name" value="5'-nuclease"/>
    <property type="match status" value="2"/>
</dbReference>
<feature type="domain" description="XPG-I" evidence="4">
    <location>
        <begin position="109"/>
        <end position="180"/>
    </location>
</feature>
<dbReference type="InterPro" id="IPR029060">
    <property type="entry name" value="PIN-like_dom_sf"/>
</dbReference>
<dbReference type="CDD" id="cd09870">
    <property type="entry name" value="PIN_YEN1"/>
    <property type="match status" value="1"/>
</dbReference>
<protein>
    <submittedName>
        <fullName evidence="6">PIN domain-like protein</fullName>
    </submittedName>
</protein>
<dbReference type="SMART" id="SM00484">
    <property type="entry name" value="XPGI"/>
    <property type="match status" value="1"/>
</dbReference>
<evidence type="ECO:0000256" key="2">
    <source>
        <dbReference type="ARBA" id="ARBA00022801"/>
    </source>
</evidence>
<comment type="caution">
    <text evidence="6">The sequence shown here is derived from an EMBL/GenBank/DDBJ whole genome shotgun (WGS) entry which is preliminary data.</text>
</comment>
<dbReference type="InterPro" id="IPR006086">
    <property type="entry name" value="XPG-I_dom"/>
</dbReference>
<dbReference type="PANTHER" id="PTHR11081:SF75">
    <property type="entry name" value="ENDONUCLEASE, PUTATIVE (AFU_ORTHOLOGUE AFUA_3G13260)-RELATED"/>
    <property type="match status" value="1"/>
</dbReference>
<evidence type="ECO:0000259" key="4">
    <source>
        <dbReference type="SMART" id="SM00484"/>
    </source>
</evidence>
<accession>A0ABR1YB27</accession>
<keyword evidence="1" id="KW-0540">Nuclease</keyword>
<feature type="region of interest" description="Disordered" evidence="3">
    <location>
        <begin position="459"/>
        <end position="495"/>
    </location>
</feature>
<dbReference type="PANTHER" id="PTHR11081">
    <property type="entry name" value="FLAP ENDONUCLEASE FAMILY MEMBER"/>
    <property type="match status" value="1"/>
</dbReference>
<sequence length="495" mass="54966">MGIPGIYKEIGAGTRIALAKLAAQKFVQSGRPLRIAIDTAIWLVQIQSAKGGTNPALRTFYYRLLRLLSLSIDPLFVFDGPKKPKFKRNKQTGPNVATVPEFLAKQLLKQFGFPYHEAPGEAEAECALLQRTGIVDMVLSEDVDTLMFGSKMTIRNFSAEAKGKTATHVNLHDSEKTKAGPSGLDREGMILVAMMSGGDYAPEGIRDCGPKVACEAARAGYGKKLCEVMNDARKLEEWKTDLAEELRTNKSKFFRTKHPGIEIPDSWPRLEILKLYMHPATSSSGALDRLRGTLSWDGDIDLAGLRTFTSDAFKWQGKTGAKHFIRNMAQPMLVRKLRLRGKMAAAEMASQKTTDQLEEEESELVAKIHSRRAHVSTDQMEELRISIVPVKLVPIDLDAEEEDDENSVADLESEEVVAQDGEEGTAKRPSQYNPEELERHWVLDTLAAYGVPVKVEDWREAQRKKNAPKEPKAKKPRKETTKKPATKGGMPVGAL</sequence>
<name>A0ABR1YB27_9PEZI</name>
<dbReference type="SUPFAM" id="SSF47807">
    <property type="entry name" value="5' to 3' exonuclease, C-terminal subdomain"/>
    <property type="match status" value="1"/>
</dbReference>
<dbReference type="SUPFAM" id="SSF88723">
    <property type="entry name" value="PIN domain-like"/>
    <property type="match status" value="1"/>
</dbReference>
<dbReference type="InterPro" id="IPR041177">
    <property type="entry name" value="GEN1_C"/>
</dbReference>
<dbReference type="Pfam" id="PF18380">
    <property type="entry name" value="GEN1_C"/>
    <property type="match status" value="1"/>
</dbReference>
<keyword evidence="2" id="KW-0378">Hydrolase</keyword>
<dbReference type="InterPro" id="IPR006085">
    <property type="entry name" value="XPG_DNA_repair_N"/>
</dbReference>
<dbReference type="InterPro" id="IPR037316">
    <property type="entry name" value="Yen1_H3TH"/>
</dbReference>
<proteinExistence type="predicted"/>
<evidence type="ECO:0000313" key="6">
    <source>
        <dbReference type="EMBL" id="KAK8223921.1"/>
    </source>
</evidence>
<feature type="region of interest" description="Disordered" evidence="3">
    <location>
        <begin position="399"/>
        <end position="434"/>
    </location>
</feature>
<evidence type="ECO:0000259" key="5">
    <source>
        <dbReference type="SMART" id="SM00485"/>
    </source>
</evidence>